<dbReference type="GO" id="GO:0051607">
    <property type="term" value="P:defense response to virus"/>
    <property type="evidence" value="ECO:0007669"/>
    <property type="project" value="UniProtKB-ARBA"/>
</dbReference>
<evidence type="ECO:0000256" key="5">
    <source>
        <dbReference type="ARBA" id="ARBA00022821"/>
    </source>
</evidence>
<dbReference type="InterPro" id="IPR058922">
    <property type="entry name" value="WHD_DRP"/>
</dbReference>
<evidence type="ECO:0000259" key="8">
    <source>
        <dbReference type="Pfam" id="PF00931"/>
    </source>
</evidence>
<evidence type="ECO:0000256" key="3">
    <source>
        <dbReference type="ARBA" id="ARBA00022737"/>
    </source>
</evidence>
<dbReference type="SUPFAM" id="SSF52058">
    <property type="entry name" value="L domain-like"/>
    <property type="match status" value="1"/>
</dbReference>
<dbReference type="SMART" id="SM00369">
    <property type="entry name" value="LRR_TYP"/>
    <property type="match status" value="3"/>
</dbReference>
<dbReference type="Gene3D" id="1.10.10.10">
    <property type="entry name" value="Winged helix-like DNA-binding domain superfamily/Winged helix DNA-binding domain"/>
    <property type="match status" value="1"/>
</dbReference>
<dbReference type="InterPro" id="IPR032675">
    <property type="entry name" value="LRR_dom_sf"/>
</dbReference>
<organism evidence="13 14">
    <name type="scientific">Mikania micrantha</name>
    <name type="common">bitter vine</name>
    <dbReference type="NCBI Taxonomy" id="192012"/>
    <lineage>
        <taxon>Eukaryota</taxon>
        <taxon>Viridiplantae</taxon>
        <taxon>Streptophyta</taxon>
        <taxon>Embryophyta</taxon>
        <taxon>Tracheophyta</taxon>
        <taxon>Spermatophyta</taxon>
        <taxon>Magnoliopsida</taxon>
        <taxon>eudicotyledons</taxon>
        <taxon>Gunneridae</taxon>
        <taxon>Pentapetalae</taxon>
        <taxon>asterids</taxon>
        <taxon>campanulids</taxon>
        <taxon>Asterales</taxon>
        <taxon>Asteraceae</taxon>
        <taxon>Asteroideae</taxon>
        <taxon>Heliantheae alliance</taxon>
        <taxon>Eupatorieae</taxon>
        <taxon>Mikania</taxon>
    </lineage>
</organism>
<dbReference type="PANTHER" id="PTHR36766">
    <property type="entry name" value="PLANT BROAD-SPECTRUM MILDEW RESISTANCE PROTEIN RPW8"/>
    <property type="match status" value="1"/>
</dbReference>
<dbReference type="InterPro" id="IPR027417">
    <property type="entry name" value="P-loop_NTPase"/>
</dbReference>
<dbReference type="GO" id="GO:0043531">
    <property type="term" value="F:ADP binding"/>
    <property type="evidence" value="ECO:0007669"/>
    <property type="project" value="InterPro"/>
</dbReference>
<keyword evidence="14" id="KW-1185">Reference proteome</keyword>
<dbReference type="FunFam" id="1.10.10.10:FF:000322">
    <property type="entry name" value="Probable disease resistance protein At1g63360"/>
    <property type="match status" value="1"/>
</dbReference>
<dbReference type="AlphaFoldDB" id="A0A5N6PF93"/>
<keyword evidence="4" id="KW-0547">Nucleotide-binding</keyword>
<keyword evidence="6" id="KW-0067">ATP-binding</keyword>
<dbReference type="FunFam" id="3.40.50.300:FF:001091">
    <property type="entry name" value="Probable disease resistance protein At1g61300"/>
    <property type="match status" value="1"/>
</dbReference>
<evidence type="ECO:0000259" key="12">
    <source>
        <dbReference type="Pfam" id="PF25019"/>
    </source>
</evidence>
<dbReference type="OrthoDB" id="25838at2759"/>
<dbReference type="GO" id="GO:0005524">
    <property type="term" value="F:ATP binding"/>
    <property type="evidence" value="ECO:0007669"/>
    <property type="project" value="UniProtKB-KW"/>
</dbReference>
<evidence type="ECO:0000256" key="1">
    <source>
        <dbReference type="ARBA" id="ARBA00008894"/>
    </source>
</evidence>
<evidence type="ECO:0000256" key="2">
    <source>
        <dbReference type="ARBA" id="ARBA00022614"/>
    </source>
</evidence>
<feature type="domain" description="Disease resistance N-terminal" evidence="9">
    <location>
        <begin position="9"/>
        <end position="94"/>
    </location>
</feature>
<feature type="domain" description="Disease resistance protein At4g27190-like leucine-rich repeats" evidence="10">
    <location>
        <begin position="856"/>
        <end position="974"/>
    </location>
</feature>
<reference evidence="13 14" key="1">
    <citation type="submission" date="2019-05" db="EMBL/GenBank/DDBJ databases">
        <title>Mikania micrantha, genome provides insights into the molecular mechanism of rapid growth.</title>
        <authorList>
            <person name="Liu B."/>
        </authorList>
    </citation>
    <scope>NUCLEOTIDE SEQUENCE [LARGE SCALE GENOMIC DNA]</scope>
    <source>
        <strain evidence="13">NLD-2019</strain>
        <tissue evidence="13">Leaf</tissue>
    </source>
</reference>
<proteinExistence type="inferred from homology"/>
<dbReference type="Pfam" id="PF23247">
    <property type="entry name" value="LRR_RPS2"/>
    <property type="match status" value="1"/>
</dbReference>
<dbReference type="InterPro" id="IPR002182">
    <property type="entry name" value="NB-ARC"/>
</dbReference>
<evidence type="ECO:0000313" key="13">
    <source>
        <dbReference type="EMBL" id="KAD6453344.1"/>
    </source>
</evidence>
<protein>
    <recommendedName>
        <fullName evidence="15">NB-ARC domain-containing protein</fullName>
    </recommendedName>
</protein>
<evidence type="ECO:0000259" key="9">
    <source>
        <dbReference type="Pfam" id="PF18052"/>
    </source>
</evidence>
<dbReference type="PANTHER" id="PTHR36766:SF61">
    <property type="entry name" value="NB-ARC DOMAIN DISEASE RESISTANCE PROTEIN"/>
    <property type="match status" value="1"/>
</dbReference>
<feature type="domain" description="NB-ARC" evidence="8">
    <location>
        <begin position="172"/>
        <end position="341"/>
    </location>
</feature>
<evidence type="ECO:0000256" key="4">
    <source>
        <dbReference type="ARBA" id="ARBA00022741"/>
    </source>
</evidence>
<dbReference type="Pfam" id="PF18052">
    <property type="entry name" value="Rx_N"/>
    <property type="match status" value="1"/>
</dbReference>
<keyword evidence="3" id="KW-0677">Repeat</keyword>
<dbReference type="PROSITE" id="PS51450">
    <property type="entry name" value="LRR"/>
    <property type="match status" value="1"/>
</dbReference>
<feature type="domain" description="R13L1/DRL21-like LRR repeat region" evidence="12">
    <location>
        <begin position="694"/>
        <end position="820"/>
    </location>
</feature>
<dbReference type="Gene3D" id="1.20.5.4130">
    <property type="match status" value="1"/>
</dbReference>
<feature type="domain" description="Disease resistance protein winged helix" evidence="11">
    <location>
        <begin position="429"/>
        <end position="498"/>
    </location>
</feature>
<dbReference type="PRINTS" id="PR00364">
    <property type="entry name" value="DISEASERSIST"/>
</dbReference>
<sequence>MAELVLSAFLTVLIEKLASTALKSIASYKEIDVEIRKWKRWLKQIQCVLTDASQKEITNDSVKQWLNDLQHLAYDIDDILDDLATTSMHHEFAQESQAITSKVWKLIPICCTNFSWGTRMHDKLANITAKLHELVEEKSTLGLCVQEERRSNNINRRLQTSIVHASSIVGRQAEKEALVRKLLGDEPCDENFSIVPIVGMGGVGKTTLARLLYDEKKVKDHFELKAWVCVSDEFDSFHICKVIYQSLGGVIKENYSDLNLLQVDLRNILREKKFLLVLDDIWSESYEDWETLVAPFHACAHGSKIIMTTRKDQLLKKLGYNNPNQQLQSLLYEDALSLVALHALGVTNFDSHLSLKPYGEGIVKKCDGLPLALIALGRLLRTKEEEDSWKEVLESKIWLSKDDTILPALRLSYHDLSARLKQLFAYCSLFPKDYVFDKEELVLMWMAEGFLHQSPPSDSTEEHMGYEYFDEFLSRSFFQHAPNNESMFVMHDMINDLATSVASEFFVRLDIEANKDIRLEIVEKCRHLSFIRETYVAYKKFEAFKRAKSLRTFLATSAGVVEMWHHFYMSNRSLIELLPELRLLRVLSLSNFHISEVPESIGTLRHLRYLNLSQTRITHLPESVCNLYYLQTLIVFSCNRLTKLPKSLFKLKNLRHLDIRDTKLLDDIPLGISELKSLQTLSKIIIKGDSGFQITELRELKNLCGKISIVGLEKVQNAKDACNASISQKRLTELDFRWSDDLDGSRNEILEKEVLNELRPHNSYLKHLKIRSYLGLEFPVWVGDPSFIRLKHVSIYGCKKSRFLPPLGQLPSLKELLIEGLEGVKFVGMELLGTRLECPSLEILSFVDMQGWEKWSTNDGNVFPCLRELYIRNCPNLVEVSLERLPSLNVLKTIRCHSGVLKRLVQIASSVTKLNIYHISGLNDVVWRSVMHHLGAVKDLSIKYCNEIRYMWTSEAVASKVLVNLRKLKVNSCDNLVSLGEKEDKFRSNLLTSLTMLDVSHCINMERCSCPYSIETLNVYNCTSMTVISFPTGGQKLKSFDIRYCRKLLETKWGGIKINDNRRRMPVLEVADITDWSNLKSIIELNYLVHLTTLKIINCRNLESFPDNELSNLNLLKCIHITDCPSLDACFPRGIWPPKLHSLTIGKLRKSISDWGPQNFPNSVVELYLHGDDGVDDCCQLSHLLPSSLTSLEIHDFKKLESFSMRLRQLTSLQHLGIYDCPIMMNLPEVLHSLLSLRISHCPILKERCSKGGRYQTLISHIPCIIIDPQSGT</sequence>
<evidence type="ECO:0000256" key="6">
    <source>
        <dbReference type="ARBA" id="ARBA00022840"/>
    </source>
</evidence>
<feature type="signal peptide" evidence="7">
    <location>
        <begin position="1"/>
        <end position="20"/>
    </location>
</feature>
<dbReference type="Pfam" id="PF00931">
    <property type="entry name" value="NB-ARC"/>
    <property type="match status" value="1"/>
</dbReference>
<evidence type="ECO:0008006" key="15">
    <source>
        <dbReference type="Google" id="ProtNLM"/>
    </source>
</evidence>
<keyword evidence="2" id="KW-0433">Leucine-rich repeat</keyword>
<evidence type="ECO:0000313" key="14">
    <source>
        <dbReference type="Proteomes" id="UP000326396"/>
    </source>
</evidence>
<dbReference type="Pfam" id="PF25019">
    <property type="entry name" value="LRR_R13L1-DRL21"/>
    <property type="match status" value="1"/>
</dbReference>
<evidence type="ECO:0000256" key="7">
    <source>
        <dbReference type="SAM" id="SignalP"/>
    </source>
</evidence>
<keyword evidence="5" id="KW-0611">Plant defense</keyword>
<dbReference type="InterPro" id="IPR057135">
    <property type="entry name" value="At4g27190-like_LRR"/>
</dbReference>
<evidence type="ECO:0000259" key="11">
    <source>
        <dbReference type="Pfam" id="PF23559"/>
    </source>
</evidence>
<evidence type="ECO:0000259" key="10">
    <source>
        <dbReference type="Pfam" id="PF23247"/>
    </source>
</evidence>
<dbReference type="InterPro" id="IPR036388">
    <property type="entry name" value="WH-like_DNA-bd_sf"/>
</dbReference>
<dbReference type="InterPro" id="IPR041118">
    <property type="entry name" value="Rx_N"/>
</dbReference>
<dbReference type="Pfam" id="PF23559">
    <property type="entry name" value="WHD_DRP"/>
    <property type="match status" value="1"/>
</dbReference>
<dbReference type="InterPro" id="IPR001611">
    <property type="entry name" value="Leu-rich_rpt"/>
</dbReference>
<gene>
    <name evidence="13" type="ORF">E3N88_08049</name>
</gene>
<dbReference type="EMBL" id="SZYD01000004">
    <property type="protein sequence ID" value="KAD6453344.1"/>
    <property type="molecule type" value="Genomic_DNA"/>
</dbReference>
<dbReference type="InterPro" id="IPR003591">
    <property type="entry name" value="Leu-rich_rpt_typical-subtyp"/>
</dbReference>
<comment type="similarity">
    <text evidence="1">Belongs to the disease resistance NB-LRR family.</text>
</comment>
<dbReference type="Proteomes" id="UP000326396">
    <property type="component" value="Linkage Group LG12"/>
</dbReference>
<accession>A0A5N6PF93</accession>
<keyword evidence="7" id="KW-0732">Signal</keyword>
<dbReference type="SUPFAM" id="SSF52047">
    <property type="entry name" value="RNI-like"/>
    <property type="match status" value="1"/>
</dbReference>
<dbReference type="Gene3D" id="3.40.50.300">
    <property type="entry name" value="P-loop containing nucleotide triphosphate hydrolases"/>
    <property type="match status" value="1"/>
</dbReference>
<dbReference type="InterPro" id="IPR056789">
    <property type="entry name" value="LRR_R13L1-DRL21"/>
</dbReference>
<dbReference type="SUPFAM" id="SSF52540">
    <property type="entry name" value="P-loop containing nucleoside triphosphate hydrolases"/>
    <property type="match status" value="1"/>
</dbReference>
<dbReference type="Gene3D" id="3.80.10.10">
    <property type="entry name" value="Ribonuclease Inhibitor"/>
    <property type="match status" value="4"/>
</dbReference>
<comment type="caution">
    <text evidence="13">The sequence shown here is derived from an EMBL/GenBank/DDBJ whole genome shotgun (WGS) entry which is preliminary data.</text>
</comment>
<name>A0A5N6PF93_9ASTR</name>
<feature type="chain" id="PRO_5024431970" description="NB-ARC domain-containing protein" evidence="7">
    <location>
        <begin position="21"/>
        <end position="1273"/>
    </location>
</feature>